<protein>
    <recommendedName>
        <fullName evidence="2">Transposase-like Mu C-terminal domain-containing protein</fullName>
    </recommendedName>
</protein>
<evidence type="ECO:0000313" key="3">
    <source>
        <dbReference type="EMBL" id="GIJ64739.1"/>
    </source>
</evidence>
<feature type="compositionally biased region" description="Low complexity" evidence="1">
    <location>
        <begin position="262"/>
        <end position="278"/>
    </location>
</feature>
<accession>A0A8J3ZIX8</accession>
<dbReference type="Pfam" id="PF09299">
    <property type="entry name" value="Mu-transpos_C"/>
    <property type="match status" value="1"/>
</dbReference>
<dbReference type="Proteomes" id="UP000612585">
    <property type="component" value="Unassembled WGS sequence"/>
</dbReference>
<feature type="region of interest" description="Disordered" evidence="1">
    <location>
        <begin position="233"/>
        <end position="278"/>
    </location>
</feature>
<proteinExistence type="predicted"/>
<comment type="caution">
    <text evidence="3">The sequence shown here is derived from an EMBL/GenBank/DDBJ whole genome shotgun (WGS) entry which is preliminary data.</text>
</comment>
<evidence type="ECO:0000313" key="4">
    <source>
        <dbReference type="Proteomes" id="UP000612585"/>
    </source>
</evidence>
<organism evidence="3 4">
    <name type="scientific">Virgisporangium aurantiacum</name>
    <dbReference type="NCBI Taxonomy" id="175570"/>
    <lineage>
        <taxon>Bacteria</taxon>
        <taxon>Bacillati</taxon>
        <taxon>Actinomycetota</taxon>
        <taxon>Actinomycetes</taxon>
        <taxon>Micromonosporales</taxon>
        <taxon>Micromonosporaceae</taxon>
        <taxon>Virgisporangium</taxon>
    </lineage>
</organism>
<dbReference type="EMBL" id="BOPG01000127">
    <property type="protein sequence ID" value="GIJ64739.1"/>
    <property type="molecule type" value="Genomic_DNA"/>
</dbReference>
<sequence>MFFAGLPRYTAAPRLANGRTADPDAPGLRFEVFVDELLAWVRWWNGRHEMDVLDGRTPLQAWRDDPTPITTVPAEDLRLFTLEDDGRVRTITGKGVQWRTRFYVGAWMNGSANAGRQVRVRWMPHHDHEIEVFDARTGVHPGLAVLADLADPDQIRAVRRARTSRRDRLARELKAVEQTRRRRYAAATTPEPARPLGSMTTAEASAELVDTDDGALRRQAKPWVVPLGPPAPGWVLPRSARTADARAADARTEPDAGGINPAGQSGVEEAGAGEAGAT</sequence>
<dbReference type="InterPro" id="IPR015378">
    <property type="entry name" value="Transposase-like_Mu_C"/>
</dbReference>
<reference evidence="3" key="1">
    <citation type="submission" date="2021-01" db="EMBL/GenBank/DDBJ databases">
        <title>Whole genome shotgun sequence of Virgisporangium aurantiacum NBRC 16421.</title>
        <authorList>
            <person name="Komaki H."/>
            <person name="Tamura T."/>
        </authorList>
    </citation>
    <scope>NUCLEOTIDE SEQUENCE</scope>
    <source>
        <strain evidence="3">NBRC 16421</strain>
    </source>
</reference>
<name>A0A8J3ZIX8_9ACTN</name>
<evidence type="ECO:0000256" key="1">
    <source>
        <dbReference type="SAM" id="MobiDB-lite"/>
    </source>
</evidence>
<feature type="domain" description="Transposase-like Mu C-terminal" evidence="2">
    <location>
        <begin position="88"/>
        <end position="136"/>
    </location>
</feature>
<feature type="compositionally biased region" description="Basic and acidic residues" evidence="1">
    <location>
        <begin position="241"/>
        <end position="254"/>
    </location>
</feature>
<evidence type="ECO:0000259" key="2">
    <source>
        <dbReference type="Pfam" id="PF09299"/>
    </source>
</evidence>
<keyword evidence="4" id="KW-1185">Reference proteome</keyword>
<dbReference type="AlphaFoldDB" id="A0A8J3ZIX8"/>
<gene>
    <name evidence="3" type="ORF">Vau01_122550</name>
</gene>